<feature type="compositionally biased region" description="Polar residues" evidence="1">
    <location>
        <begin position="162"/>
        <end position="182"/>
    </location>
</feature>
<dbReference type="Proteomes" id="UP000305067">
    <property type="component" value="Unassembled WGS sequence"/>
</dbReference>
<feature type="compositionally biased region" description="Polar residues" evidence="1">
    <location>
        <begin position="132"/>
        <end position="145"/>
    </location>
</feature>
<reference evidence="2 3" key="1">
    <citation type="journal article" date="2019" name="Nat. Ecol. Evol.">
        <title>Megaphylogeny resolves global patterns of mushroom evolution.</title>
        <authorList>
            <person name="Varga T."/>
            <person name="Krizsan K."/>
            <person name="Foldi C."/>
            <person name="Dima B."/>
            <person name="Sanchez-Garcia M."/>
            <person name="Sanchez-Ramirez S."/>
            <person name="Szollosi G.J."/>
            <person name="Szarkandi J.G."/>
            <person name="Papp V."/>
            <person name="Albert L."/>
            <person name="Andreopoulos W."/>
            <person name="Angelini C."/>
            <person name="Antonin V."/>
            <person name="Barry K.W."/>
            <person name="Bougher N.L."/>
            <person name="Buchanan P."/>
            <person name="Buyck B."/>
            <person name="Bense V."/>
            <person name="Catcheside P."/>
            <person name="Chovatia M."/>
            <person name="Cooper J."/>
            <person name="Damon W."/>
            <person name="Desjardin D."/>
            <person name="Finy P."/>
            <person name="Geml J."/>
            <person name="Haridas S."/>
            <person name="Hughes K."/>
            <person name="Justo A."/>
            <person name="Karasinski D."/>
            <person name="Kautmanova I."/>
            <person name="Kiss B."/>
            <person name="Kocsube S."/>
            <person name="Kotiranta H."/>
            <person name="LaButti K.M."/>
            <person name="Lechner B.E."/>
            <person name="Liimatainen K."/>
            <person name="Lipzen A."/>
            <person name="Lukacs Z."/>
            <person name="Mihaltcheva S."/>
            <person name="Morgado L.N."/>
            <person name="Niskanen T."/>
            <person name="Noordeloos M.E."/>
            <person name="Ohm R.A."/>
            <person name="Ortiz-Santana B."/>
            <person name="Ovrebo C."/>
            <person name="Racz N."/>
            <person name="Riley R."/>
            <person name="Savchenko A."/>
            <person name="Shiryaev A."/>
            <person name="Soop K."/>
            <person name="Spirin V."/>
            <person name="Szebenyi C."/>
            <person name="Tomsovsky M."/>
            <person name="Tulloss R.E."/>
            <person name="Uehling J."/>
            <person name="Grigoriev I.V."/>
            <person name="Vagvolgyi C."/>
            <person name="Papp T."/>
            <person name="Martin F.M."/>
            <person name="Miettinen O."/>
            <person name="Hibbett D.S."/>
            <person name="Nagy L.G."/>
        </authorList>
    </citation>
    <scope>NUCLEOTIDE SEQUENCE [LARGE SCALE GENOMIC DNA]</scope>
    <source>
        <strain evidence="2 3">CBS 309.79</strain>
    </source>
</reference>
<evidence type="ECO:0000256" key="1">
    <source>
        <dbReference type="SAM" id="MobiDB-lite"/>
    </source>
</evidence>
<proteinExistence type="predicted"/>
<evidence type="ECO:0000313" key="3">
    <source>
        <dbReference type="Proteomes" id="UP000305067"/>
    </source>
</evidence>
<sequence length="204" mass="22544">MSLMSKSLVDWYGFFARMGRTTNSWRYQYVGVSIWLQGYRYFNSGSKQVQVSRNVIFQDPESLDNEYRVPAPLPSLFEGENEAPVQPDSLATPDCIQPLSSPQASSTFLPPSSAHMPTPLCSLLTLTTLSEPDNATSVSPSSQRCASPPRDIPAKRRAPKDISSNIDTENITSGKRQRTQNPDYAMAAMEAQSLSDDPNTMDKA</sequence>
<accession>A0A5C3QS03</accession>
<keyword evidence="3" id="KW-1185">Reference proteome</keyword>
<gene>
    <name evidence="2" type="ORF">BDV98DRAFT_604918</name>
</gene>
<name>A0A5C3QS03_9AGAR</name>
<dbReference type="EMBL" id="ML178826">
    <property type="protein sequence ID" value="TFL01144.1"/>
    <property type="molecule type" value="Genomic_DNA"/>
</dbReference>
<feature type="region of interest" description="Disordered" evidence="1">
    <location>
        <begin position="132"/>
        <end position="204"/>
    </location>
</feature>
<organism evidence="2 3">
    <name type="scientific">Pterulicium gracile</name>
    <dbReference type="NCBI Taxonomy" id="1884261"/>
    <lineage>
        <taxon>Eukaryota</taxon>
        <taxon>Fungi</taxon>
        <taxon>Dikarya</taxon>
        <taxon>Basidiomycota</taxon>
        <taxon>Agaricomycotina</taxon>
        <taxon>Agaricomycetes</taxon>
        <taxon>Agaricomycetidae</taxon>
        <taxon>Agaricales</taxon>
        <taxon>Pleurotineae</taxon>
        <taxon>Pterulaceae</taxon>
        <taxon>Pterulicium</taxon>
    </lineage>
</organism>
<dbReference type="AlphaFoldDB" id="A0A5C3QS03"/>
<evidence type="ECO:0000313" key="2">
    <source>
        <dbReference type="EMBL" id="TFL01144.1"/>
    </source>
</evidence>
<protein>
    <submittedName>
        <fullName evidence="2">Uncharacterized protein</fullName>
    </submittedName>
</protein>